<keyword evidence="3" id="KW-1185">Reference proteome</keyword>
<gene>
    <name evidence="2" type="ORF">COMX_01650</name>
</gene>
<proteinExistence type="predicted"/>
<dbReference type="OrthoDB" id="7282960at2"/>
<comment type="caution">
    <text evidence="2">The sequence shown here is derived from an EMBL/GenBank/DDBJ whole genome shotgun (WGS) entry which is preliminary data.</text>
</comment>
<accession>W7DM69</accession>
<reference evidence="2 3" key="1">
    <citation type="journal article" date="2014" name="Genome Announc.">
        <title>Draft Genome Sequence of Commensalibacter papalotli MX01, a Symbiont Identified from the Guts of Overwintering Monarch Butterflies.</title>
        <authorList>
            <person name="Servin-Garciduenas L.E."/>
            <person name="Sanchez-Quinto A."/>
            <person name="Martinez-Romero E."/>
        </authorList>
    </citation>
    <scope>NUCLEOTIDE SEQUENCE [LARGE SCALE GENOMIC DNA]</scope>
    <source>
        <strain evidence="3">MX-MONARCH01</strain>
    </source>
</reference>
<evidence type="ECO:0000313" key="2">
    <source>
        <dbReference type="EMBL" id="EUK18412.1"/>
    </source>
</evidence>
<evidence type="ECO:0000313" key="3">
    <source>
        <dbReference type="Proteomes" id="UP000019250"/>
    </source>
</evidence>
<sequence>MVFQWFKNKNKTTLRNSSPQQRLLIPPILQNGHQLDFIYKLERQAASYLFDLSLILHPNESIEKVSYESGDSSLGLKEFVYNLTQFTVIIDGGWDNCKSTLLFKVETNTKQFYQFTVLVTIISDFKNKVDIDKGQRTCRLWALDRNPEANYLQEDQEPWIEGDMILNLNNRYLWEYRQVNQQQSWIPLFVMNGVTEPVMTVYNDAQNPGERMILNQIHSDQGKIKSNGKGNLSVQGEISTDSIYTKAIIAGHPLGEGMLFTSQGMMAGHSLYVGSTEAKPKNIYIGMPGVVSAKLVSTDYLQIAPLSIKEIPTHVTKGTLILCYDYKSYSDLVLLYAIKDNPQSPSDWKPLFSTEDSQDKVRLPPRPASTSRPHLYPVSFNPNIQTSKSTTDNIVEIRPVVTSDKEENVAPFDNKHLGTETYTRFQFERENIPVTLDKKIIWKNLTVKDNKQHLNGDGKQYWSEDDHYWKVPADGLLHIQGWILFPEEQLNPSEPISYHAGDMFLLNIACNQQQKNDIYPLTQLELPLIPYVNDVTHQVCAHQQLPFAMTYPVEQGDKITFVVAYMPQNSAYGKPKDLSIKKAVITLFMS</sequence>
<name>W7DM69_9PROT</name>
<protein>
    <submittedName>
        <fullName evidence="2">Uncharacterized protein</fullName>
    </submittedName>
</protein>
<organism evidence="2 3">
    <name type="scientific">Commensalibacter papalotli</name>
    <name type="common">ex Servin-Garciduenas et al. 2014</name>
    <dbReference type="NCBI Taxonomy" id="1208583"/>
    <lineage>
        <taxon>Bacteria</taxon>
        <taxon>Pseudomonadati</taxon>
        <taxon>Pseudomonadota</taxon>
        <taxon>Alphaproteobacteria</taxon>
        <taxon>Acetobacterales</taxon>
        <taxon>Acetobacteraceae</taxon>
    </lineage>
</organism>
<dbReference type="AlphaFoldDB" id="W7DM69"/>
<feature type="region of interest" description="Disordered" evidence="1">
    <location>
        <begin position="347"/>
        <end position="382"/>
    </location>
</feature>
<dbReference type="Proteomes" id="UP000019250">
    <property type="component" value="Unassembled WGS sequence"/>
</dbReference>
<evidence type="ECO:0000256" key="1">
    <source>
        <dbReference type="SAM" id="MobiDB-lite"/>
    </source>
</evidence>
<dbReference type="RefSeq" id="WP_034336295.1">
    <property type="nucleotide sequence ID" value="NZ_ATSX01000001.1"/>
</dbReference>
<dbReference type="EMBL" id="ATSX01000001">
    <property type="protein sequence ID" value="EUK18412.1"/>
    <property type="molecule type" value="Genomic_DNA"/>
</dbReference>